<keyword evidence="2" id="KW-1185">Reference proteome</keyword>
<dbReference type="AlphaFoldDB" id="A0A4Y2PBM1"/>
<name>A0A4Y2PBM1_ARAVE</name>
<dbReference type="Proteomes" id="UP000499080">
    <property type="component" value="Unassembled WGS sequence"/>
</dbReference>
<sequence>MLLTRDGCCLKEPGKVLWFLKWVASVGSHVKADGVHYSRKRETEAPALKLSPFRWRRRDVEEMSTSYLLSNYNWRISNEVHVPAAISRTRCRNGTSPEHVVRNRMELHLS</sequence>
<proteinExistence type="predicted"/>
<evidence type="ECO:0000313" key="2">
    <source>
        <dbReference type="Proteomes" id="UP000499080"/>
    </source>
</evidence>
<reference evidence="1 2" key="1">
    <citation type="journal article" date="2019" name="Sci. Rep.">
        <title>Orb-weaving spider Araneus ventricosus genome elucidates the spidroin gene catalogue.</title>
        <authorList>
            <person name="Kono N."/>
            <person name="Nakamura H."/>
            <person name="Ohtoshi R."/>
            <person name="Moran D.A.P."/>
            <person name="Shinohara A."/>
            <person name="Yoshida Y."/>
            <person name="Fujiwara M."/>
            <person name="Mori M."/>
            <person name="Tomita M."/>
            <person name="Arakawa K."/>
        </authorList>
    </citation>
    <scope>NUCLEOTIDE SEQUENCE [LARGE SCALE GENOMIC DNA]</scope>
</reference>
<evidence type="ECO:0000313" key="1">
    <source>
        <dbReference type="EMBL" id="GBN48804.1"/>
    </source>
</evidence>
<gene>
    <name evidence="1" type="ORF">AVEN_127670_1</name>
</gene>
<organism evidence="1 2">
    <name type="scientific">Araneus ventricosus</name>
    <name type="common">Orbweaver spider</name>
    <name type="synonym">Epeira ventricosa</name>
    <dbReference type="NCBI Taxonomy" id="182803"/>
    <lineage>
        <taxon>Eukaryota</taxon>
        <taxon>Metazoa</taxon>
        <taxon>Ecdysozoa</taxon>
        <taxon>Arthropoda</taxon>
        <taxon>Chelicerata</taxon>
        <taxon>Arachnida</taxon>
        <taxon>Araneae</taxon>
        <taxon>Araneomorphae</taxon>
        <taxon>Entelegynae</taxon>
        <taxon>Araneoidea</taxon>
        <taxon>Araneidae</taxon>
        <taxon>Araneus</taxon>
    </lineage>
</organism>
<comment type="caution">
    <text evidence="1">The sequence shown here is derived from an EMBL/GenBank/DDBJ whole genome shotgun (WGS) entry which is preliminary data.</text>
</comment>
<dbReference type="EMBL" id="BGPR01010937">
    <property type="protein sequence ID" value="GBN48804.1"/>
    <property type="molecule type" value="Genomic_DNA"/>
</dbReference>
<protein>
    <submittedName>
        <fullName evidence="1">Uncharacterized protein</fullName>
    </submittedName>
</protein>
<accession>A0A4Y2PBM1</accession>